<keyword evidence="1" id="KW-0472">Membrane</keyword>
<comment type="caution">
    <text evidence="2">The sequence shown here is derived from an EMBL/GenBank/DDBJ whole genome shotgun (WGS) entry which is preliminary data.</text>
</comment>
<evidence type="ECO:0000256" key="1">
    <source>
        <dbReference type="SAM" id="Phobius"/>
    </source>
</evidence>
<dbReference type="GO" id="GO:0005886">
    <property type="term" value="C:plasma membrane"/>
    <property type="evidence" value="ECO:0007669"/>
    <property type="project" value="TreeGrafter"/>
</dbReference>
<dbReference type="AlphaFoldDB" id="A0A831RLC6"/>
<protein>
    <recommendedName>
        <fullName evidence="3">HdeD family acid-resistance protein</fullName>
    </recommendedName>
</protein>
<dbReference type="Proteomes" id="UP000886251">
    <property type="component" value="Unassembled WGS sequence"/>
</dbReference>
<feature type="transmembrane region" description="Helical" evidence="1">
    <location>
        <begin position="46"/>
        <end position="64"/>
    </location>
</feature>
<keyword evidence="1" id="KW-0812">Transmembrane</keyword>
<evidence type="ECO:0000313" key="2">
    <source>
        <dbReference type="EMBL" id="HEB95987.1"/>
    </source>
</evidence>
<accession>A0A831RLC6</accession>
<feature type="transmembrane region" description="Helical" evidence="1">
    <location>
        <begin position="129"/>
        <end position="147"/>
    </location>
</feature>
<feature type="transmembrane region" description="Helical" evidence="1">
    <location>
        <begin position="95"/>
        <end position="117"/>
    </location>
</feature>
<evidence type="ECO:0008006" key="3">
    <source>
        <dbReference type="Google" id="ProtNLM"/>
    </source>
</evidence>
<feature type="transmembrane region" description="Helical" evidence="1">
    <location>
        <begin position="71"/>
        <end position="89"/>
    </location>
</feature>
<keyword evidence="1" id="KW-1133">Transmembrane helix</keyword>
<dbReference type="PANTHER" id="PTHR34989">
    <property type="entry name" value="PROTEIN HDED"/>
    <property type="match status" value="1"/>
</dbReference>
<organism evidence="2">
    <name type="scientific">Sedimenticola thiotaurini</name>
    <dbReference type="NCBI Taxonomy" id="1543721"/>
    <lineage>
        <taxon>Bacteria</taxon>
        <taxon>Pseudomonadati</taxon>
        <taxon>Pseudomonadota</taxon>
        <taxon>Gammaproteobacteria</taxon>
        <taxon>Chromatiales</taxon>
        <taxon>Sedimenticolaceae</taxon>
        <taxon>Sedimenticola</taxon>
    </lineage>
</organism>
<sequence>MTAIPAIDEKRLRRFGPWTLAIGILLVIIGMFGVGMPWIMSLVTSVYIAWMLLLGGAFWAYHTFKSNPGGFMDWLKPLLLIVTGGLMLYRPMAGIAAIGLMLSFYLFLDAFGSFALARELHPARGWGWMTFNGLVSLLLAVLFLVGWPQTSLLLVGIYVGISLIFDGWTLVMIGWAMRRAEKP</sequence>
<dbReference type="Pfam" id="PF03729">
    <property type="entry name" value="DUF308"/>
    <property type="match status" value="2"/>
</dbReference>
<dbReference type="InterPro" id="IPR005325">
    <property type="entry name" value="DUF308_memb"/>
</dbReference>
<reference evidence="2" key="1">
    <citation type="journal article" date="2020" name="mSystems">
        <title>Genome- and Community-Level Interaction Insights into Carbon Utilization and Element Cycling Functions of Hydrothermarchaeota in Hydrothermal Sediment.</title>
        <authorList>
            <person name="Zhou Z."/>
            <person name="Liu Y."/>
            <person name="Xu W."/>
            <person name="Pan J."/>
            <person name="Luo Z.H."/>
            <person name="Li M."/>
        </authorList>
    </citation>
    <scope>NUCLEOTIDE SEQUENCE [LARGE SCALE GENOMIC DNA]</scope>
    <source>
        <strain evidence="2">HyVt-443</strain>
    </source>
</reference>
<dbReference type="EMBL" id="DRKP01000067">
    <property type="protein sequence ID" value="HEB95987.1"/>
    <property type="molecule type" value="Genomic_DNA"/>
</dbReference>
<name>A0A831RLC6_9GAMM</name>
<feature type="transmembrane region" description="Helical" evidence="1">
    <location>
        <begin position="20"/>
        <end position="40"/>
    </location>
</feature>
<proteinExistence type="predicted"/>
<dbReference type="PANTHER" id="PTHR34989:SF1">
    <property type="entry name" value="PROTEIN HDED"/>
    <property type="match status" value="1"/>
</dbReference>
<gene>
    <name evidence="2" type="ORF">ENI96_06100</name>
</gene>
<feature type="transmembrane region" description="Helical" evidence="1">
    <location>
        <begin position="153"/>
        <end position="177"/>
    </location>
</feature>
<dbReference type="InterPro" id="IPR052712">
    <property type="entry name" value="Acid_resist_chaperone_HdeD"/>
</dbReference>